<keyword evidence="3" id="KW-1185">Reference proteome</keyword>
<dbReference type="Proteomes" id="UP001341840">
    <property type="component" value="Unassembled WGS sequence"/>
</dbReference>
<name>A0ABU6R269_9FABA</name>
<proteinExistence type="predicted"/>
<evidence type="ECO:0000313" key="2">
    <source>
        <dbReference type="EMBL" id="MED6118479.1"/>
    </source>
</evidence>
<evidence type="ECO:0000313" key="3">
    <source>
        <dbReference type="Proteomes" id="UP001341840"/>
    </source>
</evidence>
<evidence type="ECO:0000256" key="1">
    <source>
        <dbReference type="SAM" id="MobiDB-lite"/>
    </source>
</evidence>
<gene>
    <name evidence="2" type="ORF">PIB30_002727</name>
</gene>
<dbReference type="EMBL" id="JASCZI010030213">
    <property type="protein sequence ID" value="MED6118479.1"/>
    <property type="molecule type" value="Genomic_DNA"/>
</dbReference>
<accession>A0ABU6R269</accession>
<organism evidence="2 3">
    <name type="scientific">Stylosanthes scabra</name>
    <dbReference type="NCBI Taxonomy" id="79078"/>
    <lineage>
        <taxon>Eukaryota</taxon>
        <taxon>Viridiplantae</taxon>
        <taxon>Streptophyta</taxon>
        <taxon>Embryophyta</taxon>
        <taxon>Tracheophyta</taxon>
        <taxon>Spermatophyta</taxon>
        <taxon>Magnoliopsida</taxon>
        <taxon>eudicotyledons</taxon>
        <taxon>Gunneridae</taxon>
        <taxon>Pentapetalae</taxon>
        <taxon>rosids</taxon>
        <taxon>fabids</taxon>
        <taxon>Fabales</taxon>
        <taxon>Fabaceae</taxon>
        <taxon>Papilionoideae</taxon>
        <taxon>50 kb inversion clade</taxon>
        <taxon>dalbergioids sensu lato</taxon>
        <taxon>Dalbergieae</taxon>
        <taxon>Pterocarpus clade</taxon>
        <taxon>Stylosanthes</taxon>
    </lineage>
</organism>
<reference evidence="2 3" key="1">
    <citation type="journal article" date="2023" name="Plants (Basel)">
        <title>Bridging the Gap: Combining Genomics and Transcriptomics Approaches to Understand Stylosanthes scabra, an Orphan Legume from the Brazilian Caatinga.</title>
        <authorList>
            <person name="Ferreira-Neto J.R.C."/>
            <person name="da Silva M.D."/>
            <person name="Binneck E."/>
            <person name="de Melo N.F."/>
            <person name="da Silva R.H."/>
            <person name="de Melo A.L.T.M."/>
            <person name="Pandolfi V."/>
            <person name="Bustamante F.O."/>
            <person name="Brasileiro-Vidal A.C."/>
            <person name="Benko-Iseppon A.M."/>
        </authorList>
    </citation>
    <scope>NUCLEOTIDE SEQUENCE [LARGE SCALE GENOMIC DNA]</scope>
    <source>
        <tissue evidence="2">Leaves</tissue>
    </source>
</reference>
<protein>
    <submittedName>
        <fullName evidence="2">Uncharacterized protein</fullName>
    </submittedName>
</protein>
<feature type="region of interest" description="Disordered" evidence="1">
    <location>
        <begin position="1"/>
        <end position="29"/>
    </location>
</feature>
<comment type="caution">
    <text evidence="2">The sequence shown here is derived from an EMBL/GenBank/DDBJ whole genome shotgun (WGS) entry which is preliminary data.</text>
</comment>
<sequence length="103" mass="11610">MFKNLDKLASTFGGGTFAREGSPAERTSKSVDVKKIHKMFKNAAKENIKSFTVYVAELKELVAKLHYQKQLLVCQVLELEANKSATETGGSLVPWEFLFEQQR</sequence>